<keyword evidence="3 8" id="KW-0812">Transmembrane</keyword>
<keyword evidence="10" id="KW-1185">Reference proteome</keyword>
<dbReference type="InterPro" id="IPR011691">
    <property type="entry name" value="Vesicle_transpt_SFT2"/>
</dbReference>
<keyword evidence="6 8" id="KW-0472">Membrane</keyword>
<dbReference type="OrthoDB" id="660759at2759"/>
<dbReference type="GO" id="GO:0015031">
    <property type="term" value="P:protein transport"/>
    <property type="evidence" value="ECO:0007669"/>
    <property type="project" value="UniProtKB-KW"/>
</dbReference>
<keyword evidence="5 8" id="KW-1133">Transmembrane helix</keyword>
<evidence type="ECO:0000256" key="7">
    <source>
        <dbReference type="ARBA" id="ARBA00025800"/>
    </source>
</evidence>
<dbReference type="STRING" id="1754190.A0A1Y1ZRP8"/>
<dbReference type="AlphaFoldDB" id="A0A1Y1ZRP8"/>
<feature type="transmembrane region" description="Helical" evidence="8">
    <location>
        <begin position="81"/>
        <end position="104"/>
    </location>
</feature>
<proteinExistence type="inferred from homology"/>
<evidence type="ECO:0000256" key="4">
    <source>
        <dbReference type="ARBA" id="ARBA00022927"/>
    </source>
</evidence>
<evidence type="ECO:0000256" key="3">
    <source>
        <dbReference type="ARBA" id="ARBA00022692"/>
    </source>
</evidence>
<keyword evidence="8" id="KW-0333">Golgi apparatus</keyword>
<reference evidence="9 10" key="1">
    <citation type="submission" date="2016-08" db="EMBL/GenBank/DDBJ databases">
        <title>A Parts List for Fungal Cellulosomes Revealed by Comparative Genomics.</title>
        <authorList>
            <consortium name="DOE Joint Genome Institute"/>
            <person name="Haitjema C.H."/>
            <person name="Gilmore S.P."/>
            <person name="Henske J.K."/>
            <person name="Solomon K.V."/>
            <person name="De Groot R."/>
            <person name="Kuo A."/>
            <person name="Mondo S.J."/>
            <person name="Salamov A.A."/>
            <person name="Labutti K."/>
            <person name="Zhao Z."/>
            <person name="Chiniquy J."/>
            <person name="Barry K."/>
            <person name="Brewer H.M."/>
            <person name="Purvine S.O."/>
            <person name="Wright A.T."/>
            <person name="Boxma B."/>
            <person name="Van Alen T."/>
            <person name="Hackstein J.H."/>
            <person name="Baker S.E."/>
            <person name="Grigoriev I.V."/>
            <person name="O'Malley M.A."/>
        </authorList>
    </citation>
    <scope>NUCLEOTIDE SEQUENCE [LARGE SCALE GENOMIC DNA]</scope>
    <source>
        <strain evidence="9 10">G1</strain>
    </source>
</reference>
<dbReference type="PANTHER" id="PTHR23137:SF36">
    <property type="entry name" value="VESICLE TRANSPORT PROTEIN SFT2C"/>
    <property type="match status" value="1"/>
</dbReference>
<keyword evidence="4 8" id="KW-0653">Protein transport</keyword>
<name>A0A1Y1ZRP8_9FUNG</name>
<comment type="caution">
    <text evidence="9">The sequence shown here is derived from an EMBL/GenBank/DDBJ whole genome shotgun (WGS) entry which is preliminary data.</text>
</comment>
<sequence length="206" mass="22929">MSAEQAFRDSLNSFQLQSNSNSGGSWFSRLGFGRNTENEEATQSLLGNIRSRANDGLSSLGFGNNEEDNDNPLGLSRFQRYVTFLIFCAAGGFCFVLAIFSLSLLNPKKFAALFTFGSVLIMLSFGILNGPRTQLKSLLMKERLPYTIIYIVSMILTLYVAVIKSSFIWTIIVSIIQLLALLWFVFTYLPNGTSSLSRMSRSILPI</sequence>
<gene>
    <name evidence="9" type="ORF">LY90DRAFT_708684</name>
</gene>
<dbReference type="EMBL" id="MCOG01000366">
    <property type="protein sequence ID" value="ORY12898.1"/>
    <property type="molecule type" value="Genomic_DNA"/>
</dbReference>
<comment type="similarity">
    <text evidence="7 8">Belongs to the SFT2 family.</text>
</comment>
<evidence type="ECO:0000256" key="8">
    <source>
        <dbReference type="RuleBase" id="RU363111"/>
    </source>
</evidence>
<evidence type="ECO:0000256" key="6">
    <source>
        <dbReference type="ARBA" id="ARBA00023136"/>
    </source>
</evidence>
<evidence type="ECO:0000313" key="9">
    <source>
        <dbReference type="EMBL" id="ORY12898.1"/>
    </source>
</evidence>
<feature type="transmembrane region" description="Helical" evidence="8">
    <location>
        <begin position="143"/>
        <end position="161"/>
    </location>
</feature>
<evidence type="ECO:0000256" key="1">
    <source>
        <dbReference type="ARBA" id="ARBA00004141"/>
    </source>
</evidence>
<dbReference type="Pfam" id="PF04178">
    <property type="entry name" value="Got1"/>
    <property type="match status" value="1"/>
</dbReference>
<organism evidence="9 10">
    <name type="scientific">Neocallimastix californiae</name>
    <dbReference type="NCBI Taxonomy" id="1754190"/>
    <lineage>
        <taxon>Eukaryota</taxon>
        <taxon>Fungi</taxon>
        <taxon>Fungi incertae sedis</taxon>
        <taxon>Chytridiomycota</taxon>
        <taxon>Chytridiomycota incertae sedis</taxon>
        <taxon>Neocallimastigomycetes</taxon>
        <taxon>Neocallimastigales</taxon>
        <taxon>Neocallimastigaceae</taxon>
        <taxon>Neocallimastix</taxon>
    </lineage>
</organism>
<dbReference type="GO" id="GO:0016192">
    <property type="term" value="P:vesicle-mediated transport"/>
    <property type="evidence" value="ECO:0007669"/>
    <property type="project" value="InterPro"/>
</dbReference>
<feature type="transmembrane region" description="Helical" evidence="8">
    <location>
        <begin position="167"/>
        <end position="189"/>
    </location>
</feature>
<keyword evidence="2 8" id="KW-0813">Transport</keyword>
<feature type="transmembrane region" description="Helical" evidence="8">
    <location>
        <begin position="110"/>
        <end position="131"/>
    </location>
</feature>
<dbReference type="PANTHER" id="PTHR23137">
    <property type="entry name" value="VESICLE TRANSPORT PROTEIN-RELATED"/>
    <property type="match status" value="1"/>
</dbReference>
<evidence type="ECO:0000256" key="2">
    <source>
        <dbReference type="ARBA" id="ARBA00022448"/>
    </source>
</evidence>
<dbReference type="InterPro" id="IPR007305">
    <property type="entry name" value="Vesicle_transpt_Got1/SFT2"/>
</dbReference>
<accession>A0A1Y1ZRP8</accession>
<evidence type="ECO:0000313" key="10">
    <source>
        <dbReference type="Proteomes" id="UP000193920"/>
    </source>
</evidence>
<protein>
    <recommendedName>
        <fullName evidence="8">Protein transport protein SFT2</fullName>
    </recommendedName>
</protein>
<comment type="function">
    <text evidence="8">Nonessential protein required for the fusion of transport vesicles derived from the endocytic pathway with the Golgi complex.</text>
</comment>
<comment type="subcellular location">
    <subcellularLocation>
        <location evidence="8">Golgi apparatus membrane</location>
        <topology evidence="8">Multi-pass membrane protein</topology>
    </subcellularLocation>
    <subcellularLocation>
        <location evidence="1">Membrane</location>
        <topology evidence="1">Multi-pass membrane protein</topology>
    </subcellularLocation>
</comment>
<evidence type="ECO:0000256" key="5">
    <source>
        <dbReference type="ARBA" id="ARBA00022989"/>
    </source>
</evidence>
<dbReference type="GO" id="GO:0000139">
    <property type="term" value="C:Golgi membrane"/>
    <property type="evidence" value="ECO:0007669"/>
    <property type="project" value="UniProtKB-SubCell"/>
</dbReference>
<dbReference type="Proteomes" id="UP000193920">
    <property type="component" value="Unassembled WGS sequence"/>
</dbReference>